<proteinExistence type="predicted"/>
<sequence length="125" mass="13856">MTSDEKAIRQVIEDWAAAVRALEMDAILANHTADMVMFDVPEPLQSLGMAAYKQTWDLFFQYSKGGPTAFNIREMQVTAGDTVAFVTAILTIEGGPLRLTVGLRKESGRWLIAHEHHSYAAKMGE</sequence>
<protein>
    <submittedName>
        <fullName evidence="2">Nuclear transport factor 2 family protein</fullName>
    </submittedName>
</protein>
<evidence type="ECO:0000259" key="1">
    <source>
        <dbReference type="Pfam" id="PF13474"/>
    </source>
</evidence>
<dbReference type="AlphaFoldDB" id="A0A934MGS6"/>
<dbReference type="Pfam" id="PF13474">
    <property type="entry name" value="SnoaL_3"/>
    <property type="match status" value="1"/>
</dbReference>
<evidence type="ECO:0000313" key="2">
    <source>
        <dbReference type="EMBL" id="MBJ3784262.1"/>
    </source>
</evidence>
<gene>
    <name evidence="2" type="ORF">JEQ47_05985</name>
</gene>
<keyword evidence="3" id="KW-1185">Reference proteome</keyword>
<feature type="domain" description="SnoaL-like" evidence="1">
    <location>
        <begin position="8"/>
        <end position="121"/>
    </location>
</feature>
<dbReference type="InterPro" id="IPR037401">
    <property type="entry name" value="SnoaL-like"/>
</dbReference>
<name>A0A934MGS6_9HYPH</name>
<dbReference type="Proteomes" id="UP000602124">
    <property type="component" value="Unassembled WGS sequence"/>
</dbReference>
<dbReference type="RefSeq" id="WP_198875443.1">
    <property type="nucleotide sequence ID" value="NZ_JAEKMH010000001.1"/>
</dbReference>
<organism evidence="2 3">
    <name type="scientific">Devosia sediminis</name>
    <dbReference type="NCBI Taxonomy" id="2798801"/>
    <lineage>
        <taxon>Bacteria</taxon>
        <taxon>Pseudomonadati</taxon>
        <taxon>Pseudomonadota</taxon>
        <taxon>Alphaproteobacteria</taxon>
        <taxon>Hyphomicrobiales</taxon>
        <taxon>Devosiaceae</taxon>
        <taxon>Devosia</taxon>
    </lineage>
</organism>
<dbReference type="SUPFAM" id="SSF54427">
    <property type="entry name" value="NTF2-like"/>
    <property type="match status" value="1"/>
</dbReference>
<dbReference type="EMBL" id="JAEKMH010000001">
    <property type="protein sequence ID" value="MBJ3784262.1"/>
    <property type="molecule type" value="Genomic_DNA"/>
</dbReference>
<reference evidence="2" key="1">
    <citation type="submission" date="2020-12" db="EMBL/GenBank/DDBJ databases">
        <title>Devosia sp. MSA67 isolated from Mo River.</title>
        <authorList>
            <person name="Ma F."/>
            <person name="Zi Z."/>
        </authorList>
    </citation>
    <scope>NUCLEOTIDE SEQUENCE</scope>
    <source>
        <strain evidence="2">MSA67</strain>
    </source>
</reference>
<dbReference type="Gene3D" id="3.10.450.50">
    <property type="match status" value="1"/>
</dbReference>
<evidence type="ECO:0000313" key="3">
    <source>
        <dbReference type="Proteomes" id="UP000602124"/>
    </source>
</evidence>
<accession>A0A934MGS6</accession>
<dbReference type="InterPro" id="IPR032710">
    <property type="entry name" value="NTF2-like_dom_sf"/>
</dbReference>
<comment type="caution">
    <text evidence="2">The sequence shown here is derived from an EMBL/GenBank/DDBJ whole genome shotgun (WGS) entry which is preliminary data.</text>
</comment>